<name>A0A5B1LML6_9ACTN</name>
<feature type="domain" description="Acyltransferase 3" evidence="3">
    <location>
        <begin position="9"/>
        <end position="313"/>
    </location>
</feature>
<feature type="transmembrane region" description="Helical" evidence="2">
    <location>
        <begin position="186"/>
        <end position="210"/>
    </location>
</feature>
<reference evidence="4 5" key="1">
    <citation type="submission" date="2019-09" db="EMBL/GenBank/DDBJ databases">
        <title>Nocardioides panacisoli sp. nov., isolated from the soil of a ginseng field.</title>
        <authorList>
            <person name="Cho C."/>
        </authorList>
    </citation>
    <scope>NUCLEOTIDE SEQUENCE [LARGE SCALE GENOMIC DNA]</scope>
    <source>
        <strain evidence="4 5">BN130099</strain>
    </source>
</reference>
<dbReference type="InterPro" id="IPR002656">
    <property type="entry name" value="Acyl_transf_3_dom"/>
</dbReference>
<evidence type="ECO:0000313" key="4">
    <source>
        <dbReference type="EMBL" id="KAA1421050.1"/>
    </source>
</evidence>
<feature type="transmembrane region" description="Helical" evidence="2">
    <location>
        <begin position="130"/>
        <end position="150"/>
    </location>
</feature>
<keyword evidence="2" id="KW-0812">Transmembrane</keyword>
<keyword evidence="2" id="KW-0472">Membrane</keyword>
<dbReference type="RefSeq" id="WP_149726510.1">
    <property type="nucleotide sequence ID" value="NZ_VUJV01000001.1"/>
</dbReference>
<dbReference type="EMBL" id="VUJV01000001">
    <property type="protein sequence ID" value="KAA1421050.1"/>
    <property type="molecule type" value="Genomic_DNA"/>
</dbReference>
<feature type="transmembrane region" description="Helical" evidence="2">
    <location>
        <begin position="43"/>
        <end position="60"/>
    </location>
</feature>
<dbReference type="Proteomes" id="UP000325003">
    <property type="component" value="Unassembled WGS sequence"/>
</dbReference>
<protein>
    <recommendedName>
        <fullName evidence="3">Acyltransferase 3 domain-containing protein</fullName>
    </recommendedName>
</protein>
<evidence type="ECO:0000256" key="2">
    <source>
        <dbReference type="SAM" id="Phobius"/>
    </source>
</evidence>
<dbReference type="Pfam" id="PF01757">
    <property type="entry name" value="Acyl_transf_3"/>
    <property type="match status" value="1"/>
</dbReference>
<feature type="transmembrane region" description="Helical" evidence="2">
    <location>
        <begin position="12"/>
        <end position="31"/>
    </location>
</feature>
<feature type="transmembrane region" description="Helical" evidence="2">
    <location>
        <begin position="156"/>
        <end position="174"/>
    </location>
</feature>
<feature type="region of interest" description="Disordered" evidence="1">
    <location>
        <begin position="351"/>
        <end position="371"/>
    </location>
</feature>
<organism evidence="4 5">
    <name type="scientific">Nocardioides humilatus</name>
    <dbReference type="NCBI Taxonomy" id="2607660"/>
    <lineage>
        <taxon>Bacteria</taxon>
        <taxon>Bacillati</taxon>
        <taxon>Actinomycetota</taxon>
        <taxon>Actinomycetes</taxon>
        <taxon>Propionibacteriales</taxon>
        <taxon>Nocardioidaceae</taxon>
        <taxon>Nocardioides</taxon>
    </lineage>
</organism>
<evidence type="ECO:0000259" key="3">
    <source>
        <dbReference type="Pfam" id="PF01757"/>
    </source>
</evidence>
<feature type="transmembrane region" description="Helical" evidence="2">
    <location>
        <begin position="72"/>
        <end position="95"/>
    </location>
</feature>
<feature type="transmembrane region" description="Helical" evidence="2">
    <location>
        <begin position="233"/>
        <end position="253"/>
    </location>
</feature>
<evidence type="ECO:0000313" key="5">
    <source>
        <dbReference type="Proteomes" id="UP000325003"/>
    </source>
</evidence>
<dbReference type="PANTHER" id="PTHR37312">
    <property type="entry name" value="MEMBRANE-BOUND ACYLTRANSFERASE YKRP-RELATED"/>
    <property type="match status" value="1"/>
</dbReference>
<sequence length="371" mass="40045">MSSRTSRDPWLDNAKMALVTLVVVGHLWALLPSDGVVGHLYDFLYAWHMPAFVFVTGYLSKAFDFTPDRLWNLVRTVAVPYVVFECLMAFFREWFGGEQLQDLFADPHWPLWFLTALIAWRLLTPLFRSLPFASAIALAVGVSVASATISGETSEYFDLTRAAGMLPFFVLGLHTTPERLEVLRGVAVRWGTVGVFGALWVLTGLAGPLADSDWLYYSTPYADLGVTDARGTAIRLSLLAVGLVGGAAFLALVPRSGGWFAHMGSATLVVYLCHGFVVRGLAYGGYPDWAAEHGLLAPLVTAAGGVLLALTLAAPPVRRRLLVLVDPFGRAEQRVNDAVDLTLEAAVAQSTAPTPGSLPAMEFSTATAATR</sequence>
<feature type="transmembrane region" description="Helical" evidence="2">
    <location>
        <begin position="107"/>
        <end position="123"/>
    </location>
</feature>
<dbReference type="GO" id="GO:0016747">
    <property type="term" value="F:acyltransferase activity, transferring groups other than amino-acyl groups"/>
    <property type="evidence" value="ECO:0007669"/>
    <property type="project" value="InterPro"/>
</dbReference>
<feature type="transmembrane region" description="Helical" evidence="2">
    <location>
        <begin position="295"/>
        <end position="314"/>
    </location>
</feature>
<comment type="caution">
    <text evidence="4">The sequence shown here is derived from an EMBL/GenBank/DDBJ whole genome shotgun (WGS) entry which is preliminary data.</text>
</comment>
<feature type="transmembrane region" description="Helical" evidence="2">
    <location>
        <begin position="260"/>
        <end position="283"/>
    </location>
</feature>
<keyword evidence="5" id="KW-1185">Reference proteome</keyword>
<keyword evidence="2" id="KW-1133">Transmembrane helix</keyword>
<accession>A0A5B1LML6</accession>
<proteinExistence type="predicted"/>
<dbReference type="AlphaFoldDB" id="A0A5B1LML6"/>
<reference evidence="4 5" key="2">
    <citation type="submission" date="2019-09" db="EMBL/GenBank/DDBJ databases">
        <authorList>
            <person name="Jin C."/>
        </authorList>
    </citation>
    <scope>NUCLEOTIDE SEQUENCE [LARGE SCALE GENOMIC DNA]</scope>
    <source>
        <strain evidence="4 5">BN130099</strain>
    </source>
</reference>
<gene>
    <name evidence="4" type="ORF">F0U44_01610</name>
</gene>
<dbReference type="PANTHER" id="PTHR37312:SF1">
    <property type="entry name" value="MEMBRANE-BOUND ACYLTRANSFERASE YKRP-RELATED"/>
    <property type="match status" value="1"/>
</dbReference>
<dbReference type="InterPro" id="IPR052734">
    <property type="entry name" value="Nod_factor_acetyltransferase"/>
</dbReference>
<evidence type="ECO:0000256" key="1">
    <source>
        <dbReference type="SAM" id="MobiDB-lite"/>
    </source>
</evidence>